<dbReference type="GO" id="GO:0046856">
    <property type="term" value="P:phosphatidylinositol dephosphorylation"/>
    <property type="evidence" value="ECO:0007669"/>
    <property type="project" value="InterPro"/>
</dbReference>
<evidence type="ECO:0000313" key="4">
    <source>
        <dbReference type="Proteomes" id="UP000002748"/>
    </source>
</evidence>
<dbReference type="KEGG" id="tasa:A1Q1_04448"/>
<dbReference type="InterPro" id="IPR000300">
    <property type="entry name" value="IPPc"/>
</dbReference>
<evidence type="ECO:0000256" key="1">
    <source>
        <dbReference type="SAM" id="MobiDB-lite"/>
    </source>
</evidence>
<dbReference type="InterPro" id="IPR036691">
    <property type="entry name" value="Endo/exonu/phosph_ase_sf"/>
</dbReference>
<accession>J6EVL2</accession>
<dbReference type="OrthoDB" id="405996at2759"/>
<dbReference type="SUPFAM" id="SSF56219">
    <property type="entry name" value="DNase I-like"/>
    <property type="match status" value="1"/>
</dbReference>
<feature type="region of interest" description="Disordered" evidence="1">
    <location>
        <begin position="191"/>
        <end position="268"/>
    </location>
</feature>
<dbReference type="Proteomes" id="UP000002748">
    <property type="component" value="Unassembled WGS sequence"/>
</dbReference>
<dbReference type="Gene3D" id="3.60.10.10">
    <property type="entry name" value="Endonuclease/exonuclease/phosphatase"/>
    <property type="match status" value="2"/>
</dbReference>
<dbReference type="HOGENOM" id="CLU_692965_0_0_1"/>
<dbReference type="Pfam" id="PF22669">
    <property type="entry name" value="Exo_endo_phos2"/>
    <property type="match status" value="2"/>
</dbReference>
<dbReference type="InterPro" id="IPR046985">
    <property type="entry name" value="IP5"/>
</dbReference>
<sequence length="398" mass="42293">MRSEQLVGTALMVVVRSSLLPAIRNIEYAEKKTGLQGLSGNKGGIGIRFDLYDASVCLMTCHLAAGQSNFADRNADYRTISNGLVFLRGKTIDSHDDNGTDDYDTSEKHRIPAWTDRVLYKGDGLRTSDHRPVYAVFDLTVDDVDEVKKAALADSLVNIARSKAGLKIDDRVESAAQGGVRSLVKEFTSVSLAPTPSTSPKPPAPPISRDNKPKAKPFAVSELARSIRPPPLPPRSNSTHSVSSVGSGSHEPKRRAPPPVPASDFRKIGLPSAEITPVATGDFVLVASPSKPPPLPPRSTKEAPVLKSEAAKKDVPPSPLAPRSLLVEPALRPDKPGMSMASDPKTGLQPTPQMVDVSKKTPPPVAAKPVQLKAAAHRAAAPVAPPKPNQLKGKPVVD</sequence>
<dbReference type="PANTHER" id="PTHR11200">
    <property type="entry name" value="INOSITOL 5-PHOSPHATASE"/>
    <property type="match status" value="1"/>
</dbReference>
<dbReference type="GO" id="GO:0004439">
    <property type="term" value="F:phosphatidylinositol-4,5-bisphosphate 5-phosphatase activity"/>
    <property type="evidence" value="ECO:0007669"/>
    <property type="project" value="TreeGrafter"/>
</dbReference>
<dbReference type="VEuPathDB" id="FungiDB:A1Q1_04448"/>
<dbReference type="SMART" id="SM00128">
    <property type="entry name" value="IPPc"/>
    <property type="match status" value="1"/>
</dbReference>
<evidence type="ECO:0000313" key="3">
    <source>
        <dbReference type="EMBL" id="EJT46847.1"/>
    </source>
</evidence>
<feature type="compositionally biased region" description="Low complexity" evidence="1">
    <location>
        <begin position="235"/>
        <end position="249"/>
    </location>
</feature>
<dbReference type="GeneID" id="25987961"/>
<feature type="compositionally biased region" description="Pro residues" evidence="1">
    <location>
        <begin position="197"/>
        <end position="206"/>
    </location>
</feature>
<dbReference type="RefSeq" id="XP_014178289.1">
    <property type="nucleotide sequence ID" value="XM_014322814.1"/>
</dbReference>
<dbReference type="AlphaFoldDB" id="J6EVL2"/>
<feature type="domain" description="Inositol polyphosphate-related phosphatase" evidence="2">
    <location>
        <begin position="1"/>
        <end position="145"/>
    </location>
</feature>
<dbReference type="PANTHER" id="PTHR11200:SF257">
    <property type="entry name" value="PHOSPHOINOSITIDE 5-PHOSPHATASE"/>
    <property type="match status" value="1"/>
</dbReference>
<proteinExistence type="predicted"/>
<feature type="region of interest" description="Disordered" evidence="1">
    <location>
        <begin position="285"/>
        <end position="398"/>
    </location>
</feature>
<organism evidence="3 4">
    <name type="scientific">Trichosporon asahii var. asahii (strain ATCC 90039 / CBS 2479 / JCM 2466 / KCTC 7840 / NBRC 103889/ NCYC 2677 / UAMH 7654)</name>
    <name type="common">Yeast</name>
    <dbReference type="NCBI Taxonomy" id="1186058"/>
    <lineage>
        <taxon>Eukaryota</taxon>
        <taxon>Fungi</taxon>
        <taxon>Dikarya</taxon>
        <taxon>Basidiomycota</taxon>
        <taxon>Agaricomycotina</taxon>
        <taxon>Tremellomycetes</taxon>
        <taxon>Trichosporonales</taxon>
        <taxon>Trichosporonaceae</taxon>
        <taxon>Trichosporon</taxon>
    </lineage>
</organism>
<protein>
    <recommendedName>
        <fullName evidence="2">Inositol polyphosphate-related phosphatase domain-containing protein</fullName>
    </recommendedName>
</protein>
<evidence type="ECO:0000259" key="2">
    <source>
        <dbReference type="SMART" id="SM00128"/>
    </source>
</evidence>
<name>J6EVL2_TRIAS</name>
<comment type="caution">
    <text evidence="3">The sequence shown here is derived from an EMBL/GenBank/DDBJ whole genome shotgun (WGS) entry which is preliminary data.</text>
</comment>
<reference evidence="3 4" key="1">
    <citation type="journal article" date="2012" name="Eukaryot. Cell">
        <title>Draft genome sequence of CBS 2479, the standard type strain of Trichosporon asahii.</title>
        <authorList>
            <person name="Yang R.Y."/>
            <person name="Li H.T."/>
            <person name="Zhu H."/>
            <person name="Zhou G.P."/>
            <person name="Wang M."/>
            <person name="Wang L."/>
        </authorList>
    </citation>
    <scope>NUCLEOTIDE SEQUENCE [LARGE SCALE GENOMIC DNA]</scope>
    <source>
        <strain evidence="4">ATCC 90039 / CBS 2479 / JCM 2466 / KCTC 7840 / NCYC 2677 / UAMH 7654</strain>
    </source>
</reference>
<gene>
    <name evidence="3" type="ORF">A1Q1_04448</name>
</gene>
<dbReference type="GO" id="GO:0016020">
    <property type="term" value="C:membrane"/>
    <property type="evidence" value="ECO:0007669"/>
    <property type="project" value="TreeGrafter"/>
</dbReference>
<dbReference type="EMBL" id="ALBS01000275">
    <property type="protein sequence ID" value="EJT46847.1"/>
    <property type="molecule type" value="Genomic_DNA"/>
</dbReference>
<dbReference type="GO" id="GO:0005737">
    <property type="term" value="C:cytoplasm"/>
    <property type="evidence" value="ECO:0007669"/>
    <property type="project" value="TreeGrafter"/>
</dbReference>
<dbReference type="GO" id="GO:0043813">
    <property type="term" value="F:phosphatidylinositol-3,5-bisphosphate 5-phosphatase activity"/>
    <property type="evidence" value="ECO:0007669"/>
    <property type="project" value="TreeGrafter"/>
</dbReference>